<keyword evidence="1" id="KW-0732">Signal</keyword>
<evidence type="ECO:0000313" key="3">
    <source>
        <dbReference type="Proteomes" id="UP001139971"/>
    </source>
</evidence>
<feature type="signal peptide" evidence="1">
    <location>
        <begin position="1"/>
        <end position="19"/>
    </location>
</feature>
<protein>
    <recommendedName>
        <fullName evidence="4">P pilus assembly chaperone PapD</fullName>
    </recommendedName>
</protein>
<accession>A0A9X3YGB9</accession>
<evidence type="ECO:0000313" key="2">
    <source>
        <dbReference type="EMBL" id="MDC8011512.1"/>
    </source>
</evidence>
<evidence type="ECO:0000256" key="1">
    <source>
        <dbReference type="SAM" id="SignalP"/>
    </source>
</evidence>
<dbReference type="Gene3D" id="2.60.40.10">
    <property type="entry name" value="Immunoglobulins"/>
    <property type="match status" value="1"/>
</dbReference>
<gene>
    <name evidence="2" type="ORF">OD750_003005</name>
</gene>
<dbReference type="EMBL" id="JAOVZO020000003">
    <property type="protein sequence ID" value="MDC8011512.1"/>
    <property type="molecule type" value="Genomic_DNA"/>
</dbReference>
<dbReference type="InterPro" id="IPR008962">
    <property type="entry name" value="PapD-like_sf"/>
</dbReference>
<proteinExistence type="predicted"/>
<dbReference type="RefSeq" id="WP_263542734.1">
    <property type="nucleotide sequence ID" value="NZ_JAOVZO020000003.1"/>
</dbReference>
<dbReference type="SUPFAM" id="SSF49354">
    <property type="entry name" value="PapD-like"/>
    <property type="match status" value="1"/>
</dbReference>
<sequence length="273" mass="29785">MRILVLIVLLLGLTTNAFAQVGISPAYYDLSLEDAGKTQTFRMFNYTEQPKRVRVSLAPWDADADNQPRLLPSGPTTLDQWVVVNPVEFDVKPRSSQAVRFTVRPAVELPPGEHRVMLVFDEVVPPVENAKMRTRFQFRSALYVQVGKTTRAGTIESIAADGNGARFSIKNDGNANVRFTGQYSVWEAAAYPGTASTDIVPGVGNQTPELKKGQMLVEVLPGNPVLPGDTRTLTAPFGAAKLKPGRYVLDLNGKLGDAALDRSVEFTVTEAPR</sequence>
<feature type="chain" id="PRO_5040882406" description="P pilus assembly chaperone PapD" evidence="1">
    <location>
        <begin position="20"/>
        <end position="273"/>
    </location>
</feature>
<dbReference type="InterPro" id="IPR013783">
    <property type="entry name" value="Ig-like_fold"/>
</dbReference>
<dbReference type="AlphaFoldDB" id="A0A9X3YGB9"/>
<name>A0A9X3YGB9_9GAMM</name>
<evidence type="ECO:0008006" key="4">
    <source>
        <dbReference type="Google" id="ProtNLM"/>
    </source>
</evidence>
<reference evidence="2" key="1">
    <citation type="submission" date="2023-02" db="EMBL/GenBank/DDBJ databases">
        <title>Tahibacter soli sp. nov. isolated from soil.</title>
        <authorList>
            <person name="Baek J.H."/>
            <person name="Lee J.K."/>
            <person name="Choi D.G."/>
            <person name="Jeon C.O."/>
        </authorList>
    </citation>
    <scope>NUCLEOTIDE SEQUENCE</scope>
    <source>
        <strain evidence="2">BL</strain>
    </source>
</reference>
<dbReference type="Proteomes" id="UP001139971">
    <property type="component" value="Unassembled WGS sequence"/>
</dbReference>
<keyword evidence="3" id="KW-1185">Reference proteome</keyword>
<comment type="caution">
    <text evidence="2">The sequence shown here is derived from an EMBL/GenBank/DDBJ whole genome shotgun (WGS) entry which is preliminary data.</text>
</comment>
<organism evidence="2 3">
    <name type="scientific">Tahibacter soli</name>
    <dbReference type="NCBI Taxonomy" id="2983605"/>
    <lineage>
        <taxon>Bacteria</taxon>
        <taxon>Pseudomonadati</taxon>
        <taxon>Pseudomonadota</taxon>
        <taxon>Gammaproteobacteria</taxon>
        <taxon>Lysobacterales</taxon>
        <taxon>Rhodanobacteraceae</taxon>
        <taxon>Tahibacter</taxon>
    </lineage>
</organism>